<feature type="domain" description="C2 NT-type" evidence="3">
    <location>
        <begin position="7"/>
        <end position="142"/>
    </location>
</feature>
<reference evidence="4" key="1">
    <citation type="submission" date="2020-08" db="EMBL/GenBank/DDBJ databases">
        <title>Plant Genome Project.</title>
        <authorList>
            <person name="Zhang R.-G."/>
        </authorList>
    </citation>
    <scope>NUCLEOTIDE SEQUENCE</scope>
    <source>
        <strain evidence="4">WSP0</strain>
        <tissue evidence="4">Leaf</tissue>
    </source>
</reference>
<name>A0AAV6KXH0_9ERIC</name>
<feature type="compositionally biased region" description="Basic and acidic residues" evidence="2">
    <location>
        <begin position="1326"/>
        <end position="1341"/>
    </location>
</feature>
<feature type="coiled-coil region" evidence="1">
    <location>
        <begin position="731"/>
        <end position="884"/>
    </location>
</feature>
<comment type="caution">
    <text evidence="4">The sequence shown here is derived from an EMBL/GenBank/DDBJ whole genome shotgun (WGS) entry which is preliminary data.</text>
</comment>
<keyword evidence="1" id="KW-0175">Coiled coil</keyword>
<feature type="region of interest" description="Disordered" evidence="2">
    <location>
        <begin position="1314"/>
        <end position="1341"/>
    </location>
</feature>
<feature type="region of interest" description="Disordered" evidence="2">
    <location>
        <begin position="148"/>
        <end position="288"/>
    </location>
</feature>
<evidence type="ECO:0000313" key="4">
    <source>
        <dbReference type="EMBL" id="KAG5556779.1"/>
    </source>
</evidence>
<feature type="coiled-coil region" evidence="1">
    <location>
        <begin position="1086"/>
        <end position="1120"/>
    </location>
</feature>
<evidence type="ECO:0000256" key="1">
    <source>
        <dbReference type="SAM" id="Coils"/>
    </source>
</evidence>
<feature type="compositionally biased region" description="Basic and acidic residues" evidence="2">
    <location>
        <begin position="148"/>
        <end position="171"/>
    </location>
</feature>
<feature type="coiled-coil region" evidence="1">
    <location>
        <begin position="910"/>
        <end position="1046"/>
    </location>
</feature>
<proteinExistence type="predicted"/>
<feature type="coiled-coil region" evidence="1">
    <location>
        <begin position="1167"/>
        <end position="1246"/>
    </location>
</feature>
<dbReference type="PANTHER" id="PTHR47270:SF3">
    <property type="entry name" value="HYPOTETICAL PROTEIN"/>
    <property type="match status" value="1"/>
</dbReference>
<organism evidence="4 5">
    <name type="scientific">Rhododendron griersonianum</name>
    <dbReference type="NCBI Taxonomy" id="479676"/>
    <lineage>
        <taxon>Eukaryota</taxon>
        <taxon>Viridiplantae</taxon>
        <taxon>Streptophyta</taxon>
        <taxon>Embryophyta</taxon>
        <taxon>Tracheophyta</taxon>
        <taxon>Spermatophyta</taxon>
        <taxon>Magnoliopsida</taxon>
        <taxon>eudicotyledons</taxon>
        <taxon>Gunneridae</taxon>
        <taxon>Pentapetalae</taxon>
        <taxon>asterids</taxon>
        <taxon>Ericales</taxon>
        <taxon>Ericaceae</taxon>
        <taxon>Ericoideae</taxon>
        <taxon>Rhodoreae</taxon>
        <taxon>Rhododendron</taxon>
    </lineage>
</organism>
<evidence type="ECO:0000259" key="3">
    <source>
        <dbReference type="PROSITE" id="PS51840"/>
    </source>
</evidence>
<dbReference type="PANTHER" id="PTHR47270">
    <property type="entry name" value="PROTEIN MLP1-LIKE"/>
    <property type="match status" value="1"/>
</dbReference>
<feature type="compositionally biased region" description="Polar residues" evidence="2">
    <location>
        <begin position="198"/>
        <end position="229"/>
    </location>
</feature>
<sequence length="1451" mass="165844">MFRLQRQNRGTKSGERIDFKLSNFQAIQVPKGWDKLCVTVISVETGKQIAKSSKAPARNGNCQWVETWTESIWFSRDDSAKAPEECLFKFVVAMGSTRSGILGEATVNMADYMSSKASVPILLPLKKCNYGSILQVKIQCLTPRTKLRDEESKHSNSHTEEQDADHQDMESKSNGSNVGSPSSKDLSSASHPEELPSRETSFSATASHHSLNGEDNNSVGRKDSISSADSCPHINYPAEDPSRSNHSSFASRVTHKSVNDSQNQLRESPLSSARMSNASSPILNASSSKKILQAAEETIEELRAEAKMWERDARKLMLDLDVLRMEFSDQSRKQADLAMELAAAYTECDGLKKEVENMKIMLEESMLKEKSGKDSSFQSEGAIRIQKEMENEIKFQRECNDNLSMQLERSQESTIELLSVLQELEETIEKQKVEIKNLSAQELKFNDMESEENRSLLLQLEQLQDSEKKLQGKSNEAKRDSGWKNQTVPEIEMEYKCKLSSKEQEIAILEAKLSEALVSRQTDEMDTICGSKEDLMREIDALKEKLQELETDCNELTNENLELLFKLKDHKSNCTSFDNSIAISESEMSDRRSHIQDLQEKLKKTVIEKDWLAFLESSKIPDIVEQLRMAFYHVKKSWYNIPSHVSNGIESDLYDLVNFKNTDTNDPEGFADCILDSIAGLNNLLEERIVQCEEVLRNGELEMKERNVYVVEAQKMVEDYILKEENLSLSIQELESSNIGLESSLECLEKELEEKTMAFEKLEANLLSKEEEVGFLREAQEEFKSQISDLKREKIELEENMETVLRESEVTSKCLDDLRNDLMVLSSSMDSHVSENKILETKCSELEMQKQELEHQLSNLENENMQLSQSMSELEAQLRYVTDERDSCLLEIENSKSAALSLQDEIGRFRTEMEAEKPDLREKLQDTQNQCSEAQKECENLKIQNQKFQVSAEGLLEECDKLQKENGQLRKQNLDLYENLTDLETELRESKEKCSKYSKMVETLEANLSEMLEAFVSKEKSRTLEIDALLQENGNLKEKLATVESLLNRTNLEKTAEIEKLHIEKDQSSATCNEKERIASEAVHEVSSLQATKAKLEYDIEELKSEVQLTENELDIVRRESEVKVQGLISELSSSKKDHELLVAACEKMLISLGIRRSSEEKLPTTINDLELKLTVSEHERQLLIEETSNLKVQLWKVALLQDEILGLKSEKEKMEASMRSVSRDCEELKAEKIALIQKMSGLETAIAEFEESNFRKVALEGKISRVESDMLAREKDVSRANKQFELEIHQLEEEKGECLKKSQALEENLKSMEEQIKVQSQSRSKQGDTKYDDQDESPRVTRVDHIAKVQLLENELAQAMEANNKFKIQLHRLLSEGRSNQADSLRKSTPEGEVVAKEIFENTKSSLERELNDLQDRYFQMSLKYAEVENQKDDLVMKLREAKNGKKFFS</sequence>
<evidence type="ECO:0000256" key="2">
    <source>
        <dbReference type="SAM" id="MobiDB-lite"/>
    </source>
</evidence>
<dbReference type="PROSITE" id="PS51840">
    <property type="entry name" value="C2_NT"/>
    <property type="match status" value="1"/>
</dbReference>
<keyword evidence="5" id="KW-1185">Reference proteome</keyword>
<protein>
    <recommendedName>
        <fullName evidence="3">C2 NT-type domain-containing protein</fullName>
    </recommendedName>
</protein>
<dbReference type="Pfam" id="PF10358">
    <property type="entry name" value="NT-C2"/>
    <property type="match status" value="1"/>
</dbReference>
<dbReference type="EMBL" id="JACTNZ010000003">
    <property type="protein sequence ID" value="KAG5556779.1"/>
    <property type="molecule type" value="Genomic_DNA"/>
</dbReference>
<dbReference type="Proteomes" id="UP000823749">
    <property type="component" value="Chromosome 3"/>
</dbReference>
<feature type="coiled-coil region" evidence="1">
    <location>
        <begin position="421"/>
        <end position="566"/>
    </location>
</feature>
<accession>A0AAV6KXH0</accession>
<feature type="compositionally biased region" description="Polar residues" evidence="2">
    <location>
        <begin position="172"/>
        <end position="190"/>
    </location>
</feature>
<feature type="compositionally biased region" description="Polar residues" evidence="2">
    <location>
        <begin position="259"/>
        <end position="288"/>
    </location>
</feature>
<dbReference type="InterPro" id="IPR019448">
    <property type="entry name" value="NT-C2"/>
</dbReference>
<evidence type="ECO:0000313" key="5">
    <source>
        <dbReference type="Proteomes" id="UP000823749"/>
    </source>
</evidence>
<gene>
    <name evidence="4" type="ORF">RHGRI_007145</name>
</gene>